<proteinExistence type="inferred from homology"/>
<dbReference type="PANTHER" id="PTHR43523:SF2">
    <property type="entry name" value="GLUCOSE-1-PHOSPHATE ADENYLYLTRANSFERASE"/>
    <property type="match status" value="1"/>
</dbReference>
<dbReference type="Pfam" id="PF24894">
    <property type="entry name" value="Hexapep_GlmU"/>
    <property type="match status" value="1"/>
</dbReference>
<dbReference type="Proteomes" id="UP000518605">
    <property type="component" value="Unassembled WGS sequence"/>
</dbReference>
<dbReference type="InterPro" id="IPR029044">
    <property type="entry name" value="Nucleotide-diphossugar_trans"/>
</dbReference>
<dbReference type="SUPFAM" id="SSF51161">
    <property type="entry name" value="Trimeric LpxA-like enzymes"/>
    <property type="match status" value="1"/>
</dbReference>
<dbReference type="CDD" id="cd02508">
    <property type="entry name" value="ADP_Glucose_PP"/>
    <property type="match status" value="1"/>
</dbReference>
<dbReference type="InterPro" id="IPR005835">
    <property type="entry name" value="NTP_transferase_dom"/>
</dbReference>
<dbReference type="CDD" id="cd04651">
    <property type="entry name" value="LbH_G1P_AT_C"/>
    <property type="match status" value="1"/>
</dbReference>
<dbReference type="InterPro" id="IPR011004">
    <property type="entry name" value="Trimer_LpxA-like_sf"/>
</dbReference>
<keyword evidence="4" id="KW-0320">Glycogen biosynthesis</keyword>
<evidence type="ECO:0000256" key="3">
    <source>
        <dbReference type="ARBA" id="ARBA00022695"/>
    </source>
</evidence>
<dbReference type="AlphaFoldDB" id="A0A7W5C4W7"/>
<evidence type="ECO:0000256" key="4">
    <source>
        <dbReference type="ARBA" id="ARBA00023056"/>
    </source>
</evidence>
<evidence type="ECO:0000259" key="6">
    <source>
        <dbReference type="Pfam" id="PF24894"/>
    </source>
</evidence>
<accession>A0A7W5C4W7</accession>
<feature type="domain" description="Glucose-1-phosphate adenylyltransferase/Bifunctional protein GlmU-like C-terminal hexapeptide" evidence="6">
    <location>
        <begin position="288"/>
        <end position="360"/>
    </location>
</feature>
<dbReference type="GO" id="GO:0008878">
    <property type="term" value="F:glucose-1-phosphate adenylyltransferase activity"/>
    <property type="evidence" value="ECO:0007669"/>
    <property type="project" value="UniProtKB-EC"/>
</dbReference>
<dbReference type="RefSeq" id="WP_246431629.1">
    <property type="nucleotide sequence ID" value="NZ_CBCSLB010000002.1"/>
</dbReference>
<evidence type="ECO:0000256" key="1">
    <source>
        <dbReference type="ARBA" id="ARBA00010443"/>
    </source>
</evidence>
<feature type="domain" description="Nucleotidyl transferase" evidence="5">
    <location>
        <begin position="9"/>
        <end position="261"/>
    </location>
</feature>
<dbReference type="Pfam" id="PF00483">
    <property type="entry name" value="NTP_transferase"/>
    <property type="match status" value="1"/>
</dbReference>
<comment type="similarity">
    <text evidence="1">Belongs to the bacterial/plant glucose-1-phosphate adenylyltransferase family.</text>
</comment>
<organism evidence="7 8">
    <name type="scientific">Paenibacillus endophyticus</name>
    <dbReference type="NCBI Taxonomy" id="1294268"/>
    <lineage>
        <taxon>Bacteria</taxon>
        <taxon>Bacillati</taxon>
        <taxon>Bacillota</taxon>
        <taxon>Bacilli</taxon>
        <taxon>Bacillales</taxon>
        <taxon>Paenibacillaceae</taxon>
        <taxon>Paenibacillus</taxon>
    </lineage>
</organism>
<evidence type="ECO:0000256" key="2">
    <source>
        <dbReference type="ARBA" id="ARBA00022679"/>
    </source>
</evidence>
<dbReference type="PANTHER" id="PTHR43523">
    <property type="entry name" value="GLUCOSE-1-PHOSPHATE ADENYLYLTRANSFERASE-RELATED"/>
    <property type="match status" value="1"/>
</dbReference>
<dbReference type="InterPro" id="IPR056818">
    <property type="entry name" value="GlmU/GlgC-like_hexapep"/>
</dbReference>
<gene>
    <name evidence="7" type="ORF">FHS16_001293</name>
</gene>
<name>A0A7W5C4W7_9BACL</name>
<dbReference type="Gene3D" id="2.160.10.10">
    <property type="entry name" value="Hexapeptide repeat proteins"/>
    <property type="match status" value="1"/>
</dbReference>
<evidence type="ECO:0000313" key="8">
    <source>
        <dbReference type="Proteomes" id="UP000518605"/>
    </source>
</evidence>
<dbReference type="EMBL" id="JACHXW010000003">
    <property type="protein sequence ID" value="MBB3151250.1"/>
    <property type="molecule type" value="Genomic_DNA"/>
</dbReference>
<keyword evidence="8" id="KW-1185">Reference proteome</keyword>
<comment type="caution">
    <text evidence="7">The sequence shown here is derived from an EMBL/GenBank/DDBJ whole genome shotgun (WGS) entry which is preliminary data.</text>
</comment>
<sequence length="406" mass="44686">MKSHNECIAMLLAGGEGRRLAPLTSQAAKPIVPFGDRYRMIDFPLNNCANSNIRTIGVLTQYCADSVHSYVANNKDELQKSQTECRVTMLPSSRKRADGYAGTADAIYQNIDYIDEHNPEHVLILSGDHIYEMDYKPMLEFHKNRSSDVTIAVKKVAWREASRFGILKTDDRFRVSSFHEKPAEPNSNLASMGIYLFRWSELKKYLLTDAANPNSSHDFGKDIIPAILAAKANMVAYPYEGYWRDVGTIDSLWEANMDLLDGELRLNKQEPTAQLDAIASMEEPYISKSATITDSLLHPACAIEADVTRSVICNGVTVGANSEIYESIIMPGARIGRNVTIHRAIIGEGAIIHDGAFVGQLNDEISVVGPGEAITASSSSLKDYSLEPLTSLLSEAPGRVHSNMLG</sequence>
<reference evidence="7 8" key="1">
    <citation type="submission" date="2020-08" db="EMBL/GenBank/DDBJ databases">
        <title>Genomic Encyclopedia of Type Strains, Phase III (KMG-III): the genomes of soil and plant-associated and newly described type strains.</title>
        <authorList>
            <person name="Whitman W."/>
        </authorList>
    </citation>
    <scope>NUCLEOTIDE SEQUENCE [LARGE SCALE GENOMIC DNA]</scope>
    <source>
        <strain evidence="7 8">CECT 8234</strain>
    </source>
</reference>
<keyword evidence="2 7" id="KW-0808">Transferase</keyword>
<dbReference type="SUPFAM" id="SSF53448">
    <property type="entry name" value="Nucleotide-diphospho-sugar transferases"/>
    <property type="match status" value="1"/>
</dbReference>
<dbReference type="InterPro" id="IPR011831">
    <property type="entry name" value="ADP-Glc_PPase"/>
</dbReference>
<protein>
    <submittedName>
        <fullName evidence="7">Glucose-1-phosphate adenylyltransferase</fullName>
        <ecNumber evidence="7">2.7.7.27</ecNumber>
    </submittedName>
</protein>
<keyword evidence="3 7" id="KW-0548">Nucleotidyltransferase</keyword>
<evidence type="ECO:0000313" key="7">
    <source>
        <dbReference type="EMBL" id="MBB3151250.1"/>
    </source>
</evidence>
<dbReference type="Gene3D" id="3.90.550.10">
    <property type="entry name" value="Spore Coat Polysaccharide Biosynthesis Protein SpsA, Chain A"/>
    <property type="match status" value="1"/>
</dbReference>
<dbReference type="GO" id="GO:0005978">
    <property type="term" value="P:glycogen biosynthetic process"/>
    <property type="evidence" value="ECO:0007669"/>
    <property type="project" value="UniProtKB-KW"/>
</dbReference>
<evidence type="ECO:0000259" key="5">
    <source>
        <dbReference type="Pfam" id="PF00483"/>
    </source>
</evidence>
<dbReference type="EC" id="2.7.7.27" evidence="7"/>